<reference evidence="2 3" key="1">
    <citation type="submission" date="2023-01" db="EMBL/GenBank/DDBJ databases">
        <title>Psychroserpens ponticola sp. nov., isolated from seawater.</title>
        <authorList>
            <person name="Kristyanto S."/>
            <person name="Jung J."/>
            <person name="Kim J.M."/>
            <person name="Jeon C.O."/>
        </authorList>
    </citation>
    <scope>NUCLEOTIDE SEQUENCE [LARGE SCALE GENOMIC DNA]</scope>
    <source>
        <strain evidence="2 3">MSW6</strain>
    </source>
</reference>
<dbReference type="RefSeq" id="WP_249995757.1">
    <property type="nucleotide sequence ID" value="NZ_CP116221.1"/>
</dbReference>
<sequence>MKKLSLLLSFFILLSAFTCDNEPLEGEFVTEETSSCNVSSQNVIDAALAFTQATDETYELLCMAYKTALQNQIQFCGDPDGSLQAIIDSLGDCLINTQIEDCASALEAVEIAELAFNEATIGNYTELCIIYREALLTYIELCGPDSEVQSILIELGNCIQEETAEGVFSVNAGTMPLVFDAIHVSENGDVLQVAAETGSPTYHIIYFEITLGETGVDIINDTFSININSVYYPSNQGFDDFTSTITTNTPGNIIGSFSGVVTNANGADLNLTSGVISVAY</sequence>
<feature type="signal peptide" evidence="1">
    <location>
        <begin position="1"/>
        <end position="21"/>
    </location>
</feature>
<organism evidence="2 3">
    <name type="scientific">Psychroserpens ponticola</name>
    <dbReference type="NCBI Taxonomy" id="2932268"/>
    <lineage>
        <taxon>Bacteria</taxon>
        <taxon>Pseudomonadati</taxon>
        <taxon>Bacteroidota</taxon>
        <taxon>Flavobacteriia</taxon>
        <taxon>Flavobacteriales</taxon>
        <taxon>Flavobacteriaceae</taxon>
        <taxon>Psychroserpens</taxon>
    </lineage>
</organism>
<dbReference type="Proteomes" id="UP001202717">
    <property type="component" value="Chromosome"/>
</dbReference>
<gene>
    <name evidence="2" type="ORF">MUN68_006000</name>
</gene>
<proteinExistence type="predicted"/>
<keyword evidence="1" id="KW-0732">Signal</keyword>
<evidence type="ECO:0000313" key="3">
    <source>
        <dbReference type="Proteomes" id="UP001202717"/>
    </source>
</evidence>
<name>A0ABY7S0X2_9FLAO</name>
<accession>A0ABY7S0X2</accession>
<evidence type="ECO:0000313" key="2">
    <source>
        <dbReference type="EMBL" id="WCO03040.1"/>
    </source>
</evidence>
<evidence type="ECO:0000256" key="1">
    <source>
        <dbReference type="SAM" id="SignalP"/>
    </source>
</evidence>
<keyword evidence="3" id="KW-1185">Reference proteome</keyword>
<dbReference type="EMBL" id="CP116221">
    <property type="protein sequence ID" value="WCO03040.1"/>
    <property type="molecule type" value="Genomic_DNA"/>
</dbReference>
<feature type="chain" id="PRO_5046683497" evidence="1">
    <location>
        <begin position="22"/>
        <end position="280"/>
    </location>
</feature>
<protein>
    <submittedName>
        <fullName evidence="2">Uncharacterized protein</fullName>
    </submittedName>
</protein>